<dbReference type="InterPro" id="IPR018151">
    <property type="entry name" value="TF_GreA/GreB_CS"/>
</dbReference>
<feature type="domain" description="Transcription elongation factor GreA/GreB N-terminal" evidence="5">
    <location>
        <begin position="7"/>
        <end position="61"/>
    </location>
</feature>
<dbReference type="Pfam" id="PF03449">
    <property type="entry name" value="GreA_GreB_N"/>
    <property type="match status" value="1"/>
</dbReference>
<dbReference type="InterPro" id="IPR022691">
    <property type="entry name" value="Tscrpt_elong_fac_GreA/B_N"/>
</dbReference>
<evidence type="ECO:0000259" key="5">
    <source>
        <dbReference type="Pfam" id="PF03449"/>
    </source>
</evidence>
<feature type="domain" description="Transcription elongation factor GreA/GreB C-terminal" evidence="4">
    <location>
        <begin position="80"/>
        <end position="154"/>
    </location>
</feature>
<dbReference type="SUPFAM" id="SSF53613">
    <property type="entry name" value="Ribokinase-like"/>
    <property type="match status" value="1"/>
</dbReference>
<evidence type="ECO:0000259" key="4">
    <source>
        <dbReference type="Pfam" id="PF01272"/>
    </source>
</evidence>
<comment type="caution">
    <text evidence="6">The sequence shown here is derived from an EMBL/GenBank/DDBJ whole genome shotgun (WGS) entry which is preliminary data.</text>
</comment>
<dbReference type="AlphaFoldDB" id="X0SAJ3"/>
<dbReference type="Pfam" id="PF01272">
    <property type="entry name" value="GreA_GreB"/>
    <property type="match status" value="1"/>
</dbReference>
<dbReference type="PANTHER" id="PTHR30437:SF4">
    <property type="entry name" value="TRANSCRIPTION ELONGATION FACTOR GREA"/>
    <property type="match status" value="1"/>
</dbReference>
<evidence type="ECO:0000256" key="3">
    <source>
        <dbReference type="ARBA" id="ARBA00023163"/>
    </source>
</evidence>
<evidence type="ECO:0000256" key="2">
    <source>
        <dbReference type="ARBA" id="ARBA00023015"/>
    </source>
</evidence>
<reference evidence="6" key="1">
    <citation type="journal article" date="2014" name="Front. Microbiol.">
        <title>High frequency of phylogenetically diverse reductive dehalogenase-homologous genes in deep subseafloor sedimentary metagenomes.</title>
        <authorList>
            <person name="Kawai M."/>
            <person name="Futagami T."/>
            <person name="Toyoda A."/>
            <person name="Takaki Y."/>
            <person name="Nishi S."/>
            <person name="Hori S."/>
            <person name="Arai W."/>
            <person name="Tsubouchi T."/>
            <person name="Morono Y."/>
            <person name="Uchiyama I."/>
            <person name="Ito T."/>
            <person name="Fujiyama A."/>
            <person name="Inagaki F."/>
            <person name="Takami H."/>
        </authorList>
    </citation>
    <scope>NUCLEOTIDE SEQUENCE</scope>
    <source>
        <strain evidence="6">Expedition CK06-06</strain>
    </source>
</reference>
<dbReference type="SUPFAM" id="SSF46557">
    <property type="entry name" value="GreA transcript cleavage protein, N-terminal domain"/>
    <property type="match status" value="1"/>
</dbReference>
<dbReference type="GO" id="GO:0003677">
    <property type="term" value="F:DNA binding"/>
    <property type="evidence" value="ECO:0007669"/>
    <property type="project" value="InterPro"/>
</dbReference>
<dbReference type="SUPFAM" id="SSF54534">
    <property type="entry name" value="FKBP-like"/>
    <property type="match status" value="1"/>
</dbReference>
<feature type="non-terminal residue" evidence="6">
    <location>
        <position position="350"/>
    </location>
</feature>
<dbReference type="Gene3D" id="3.10.50.30">
    <property type="entry name" value="Transcription elongation factor, GreA/GreB, C-terminal domain"/>
    <property type="match status" value="1"/>
</dbReference>
<dbReference type="GO" id="GO:0070063">
    <property type="term" value="F:RNA polymerase binding"/>
    <property type="evidence" value="ECO:0007669"/>
    <property type="project" value="InterPro"/>
</dbReference>
<dbReference type="InterPro" id="IPR036805">
    <property type="entry name" value="Tscrpt_elong_fac_GreA/B_N_sf"/>
</dbReference>
<dbReference type="InterPro" id="IPR036953">
    <property type="entry name" value="GreA/GreB_C_sf"/>
</dbReference>
<organism evidence="6">
    <name type="scientific">marine sediment metagenome</name>
    <dbReference type="NCBI Taxonomy" id="412755"/>
    <lineage>
        <taxon>unclassified sequences</taxon>
        <taxon>metagenomes</taxon>
        <taxon>ecological metagenomes</taxon>
    </lineage>
</organism>
<accession>X0SAJ3</accession>
<dbReference type="PANTHER" id="PTHR30437">
    <property type="entry name" value="TRANSCRIPTION ELONGATION FACTOR GREA"/>
    <property type="match status" value="1"/>
</dbReference>
<keyword evidence="2" id="KW-0805">Transcription regulation</keyword>
<sequence length="350" mass="39049">MRTVILKDAYNVLLEKIKEIKRDIKQNSKDIARAADFGDISENAEYDAAKERQSELLLSLKNMEAYTKARIIEEKDINIEVISFGTTVRLYDLVNNEIATYTLAGPVEFELEIYPSIMTFTSPLGQALIGKKTGDVVDIELPKKKSKFLVLNIEPVAGTAEYDPNLVIFGHVGYDVISVDGAEKGRFHGGSAYHAGVGAASVSDRFAFVTCLGKTDTELYDSARALTCSMDGVKTIDGQEASRFSLNYSSGSRQQEKRMDISPGCENDISFADLPSDFYKARFLHLASAPPEQQLKWVTDIKSEKDLDCEISIDISEPFIKDHKETLLKALQECVFIFVNEREREILKGI</sequence>
<gene>
    <name evidence="6" type="ORF">S01H1_15996</name>
</gene>
<evidence type="ECO:0000313" key="6">
    <source>
        <dbReference type="EMBL" id="GAF78019.1"/>
    </source>
</evidence>
<dbReference type="PROSITE" id="PS00829">
    <property type="entry name" value="GREAB_1"/>
    <property type="match status" value="1"/>
</dbReference>
<dbReference type="InterPro" id="IPR001437">
    <property type="entry name" value="Tscrpt_elong_fac_GreA/B_C"/>
</dbReference>
<dbReference type="Gene3D" id="1.10.287.180">
    <property type="entry name" value="Transcription elongation factor, GreA/GreB, N-terminal domain"/>
    <property type="match status" value="1"/>
</dbReference>
<dbReference type="InterPro" id="IPR029056">
    <property type="entry name" value="Ribokinase-like"/>
</dbReference>
<evidence type="ECO:0000256" key="1">
    <source>
        <dbReference type="ARBA" id="ARBA00008213"/>
    </source>
</evidence>
<proteinExistence type="inferred from homology"/>
<keyword evidence="3" id="KW-0804">Transcription</keyword>
<dbReference type="EMBL" id="BARS01008384">
    <property type="protein sequence ID" value="GAF78019.1"/>
    <property type="molecule type" value="Genomic_DNA"/>
</dbReference>
<dbReference type="GO" id="GO:0032784">
    <property type="term" value="P:regulation of DNA-templated transcription elongation"/>
    <property type="evidence" value="ECO:0007669"/>
    <property type="project" value="InterPro"/>
</dbReference>
<evidence type="ECO:0008006" key="7">
    <source>
        <dbReference type="Google" id="ProtNLM"/>
    </source>
</evidence>
<dbReference type="Gene3D" id="3.40.1190.20">
    <property type="match status" value="1"/>
</dbReference>
<comment type="similarity">
    <text evidence="1">Belongs to the GreA/GreB family.</text>
</comment>
<dbReference type="InterPro" id="IPR023459">
    <property type="entry name" value="Tscrpt_elong_fac_GreA/B_fam"/>
</dbReference>
<name>X0SAJ3_9ZZZZ</name>
<protein>
    <recommendedName>
        <fullName evidence="7">Transcription elongation factor GreA</fullName>
    </recommendedName>
</protein>
<dbReference type="GO" id="GO:0006354">
    <property type="term" value="P:DNA-templated transcription elongation"/>
    <property type="evidence" value="ECO:0007669"/>
    <property type="project" value="TreeGrafter"/>
</dbReference>